<keyword evidence="1" id="KW-1133">Transmembrane helix</keyword>
<sequence>MKKILFILGIFLLVITFNVQAYAKEPITETKEDAQVEQLYDYMTNMKTEYEILNDIDVKDYVKQYMKTGDGKFSSKKIIKALTSYGFKEVTACIKLMSAIVVICIICALISNLENAFSNGNLSNIAYFACYALLIILMTKSFYIGVSTAKHAIKSMTDFMAALIPVLLMLLASVGGFTQAAIMDPIVIGVINISARVFVDLIIPIICMSFVVEFVNNISEEHKIDRLSKLLNKGALWMQGILMTIFIGIITIRGITSSTIDAVAEKTVKFAIDNFIPIVGKSLSDAISTVAGYSLLLKNALSSIGLIIMIVIIVFPLIKMSIMALVYKITAALIEPVSDKRLVKCITSAGDSLILITSCLICISVMFFIMVSIIASAGKIVIGG</sequence>
<feature type="transmembrane region" description="Helical" evidence="1">
    <location>
        <begin position="304"/>
        <end position="334"/>
    </location>
</feature>
<feature type="chain" id="PRO_5047137056" evidence="2">
    <location>
        <begin position="24"/>
        <end position="384"/>
    </location>
</feature>
<gene>
    <name evidence="3" type="primary">spoIIIAE</name>
    <name evidence="3" type="ORF">OW729_15165</name>
</gene>
<protein>
    <submittedName>
        <fullName evidence="3">Stage III sporulation protein AE</fullName>
    </submittedName>
</protein>
<evidence type="ECO:0000313" key="4">
    <source>
        <dbReference type="Proteomes" id="UP001144612"/>
    </source>
</evidence>
<name>A0ABT4DFH9_9CLOT</name>
<dbReference type="EMBL" id="JAPQFJ010000018">
    <property type="protein sequence ID" value="MCY6959961.1"/>
    <property type="molecule type" value="Genomic_DNA"/>
</dbReference>
<keyword evidence="1" id="KW-0812">Transmembrane</keyword>
<feature type="transmembrane region" description="Helical" evidence="1">
    <location>
        <begin position="354"/>
        <end position="382"/>
    </location>
</feature>
<evidence type="ECO:0000256" key="1">
    <source>
        <dbReference type="SAM" id="Phobius"/>
    </source>
</evidence>
<dbReference type="Pfam" id="PF09546">
    <property type="entry name" value="Spore_III_AE"/>
    <property type="match status" value="1"/>
</dbReference>
<accession>A0ABT4DFH9</accession>
<keyword evidence="4" id="KW-1185">Reference proteome</keyword>
<feature type="transmembrane region" description="Helical" evidence="1">
    <location>
        <begin position="159"/>
        <end position="183"/>
    </location>
</feature>
<dbReference type="Proteomes" id="UP001144612">
    <property type="component" value="Unassembled WGS sequence"/>
</dbReference>
<dbReference type="NCBIfam" id="TIGR02829">
    <property type="entry name" value="spore_III_AE"/>
    <property type="match status" value="1"/>
</dbReference>
<evidence type="ECO:0000256" key="2">
    <source>
        <dbReference type="SAM" id="SignalP"/>
    </source>
</evidence>
<evidence type="ECO:0000313" key="3">
    <source>
        <dbReference type="EMBL" id="MCY6959961.1"/>
    </source>
</evidence>
<feature type="signal peptide" evidence="2">
    <location>
        <begin position="1"/>
        <end position="23"/>
    </location>
</feature>
<feature type="transmembrane region" description="Helical" evidence="1">
    <location>
        <begin position="125"/>
        <end position="147"/>
    </location>
</feature>
<feature type="transmembrane region" description="Helical" evidence="1">
    <location>
        <begin position="195"/>
        <end position="215"/>
    </location>
</feature>
<dbReference type="RefSeq" id="WP_268062464.1">
    <property type="nucleotide sequence ID" value="NZ_JAPQFJ010000018.1"/>
</dbReference>
<reference evidence="3" key="1">
    <citation type="submission" date="2022-12" db="EMBL/GenBank/DDBJ databases">
        <title>Clostridium sp. nov., isolated from industrial wastewater.</title>
        <authorList>
            <person name="Jiayan W."/>
        </authorList>
    </citation>
    <scope>NUCLEOTIDE SEQUENCE</scope>
    <source>
        <strain evidence="3">ZC22-4</strain>
    </source>
</reference>
<feature type="transmembrane region" description="Helical" evidence="1">
    <location>
        <begin position="235"/>
        <end position="256"/>
    </location>
</feature>
<comment type="caution">
    <text evidence="3">The sequence shown here is derived from an EMBL/GenBank/DDBJ whole genome shotgun (WGS) entry which is preliminary data.</text>
</comment>
<keyword evidence="2" id="KW-0732">Signal</keyword>
<organism evidence="3 4">
    <name type="scientific">Clostridium brassicae</name>
    <dbReference type="NCBI Taxonomy" id="2999072"/>
    <lineage>
        <taxon>Bacteria</taxon>
        <taxon>Bacillati</taxon>
        <taxon>Bacillota</taxon>
        <taxon>Clostridia</taxon>
        <taxon>Eubacteriales</taxon>
        <taxon>Clostridiaceae</taxon>
        <taxon>Clostridium</taxon>
    </lineage>
</organism>
<dbReference type="InterPro" id="IPR014194">
    <property type="entry name" value="Spore_III_AE"/>
</dbReference>
<feature type="transmembrane region" description="Helical" evidence="1">
    <location>
        <begin position="94"/>
        <end position="113"/>
    </location>
</feature>
<proteinExistence type="predicted"/>
<keyword evidence="1" id="KW-0472">Membrane</keyword>